<evidence type="ECO:0000313" key="1">
    <source>
        <dbReference type="EMBL" id="ENX35803.1"/>
    </source>
</evidence>
<evidence type="ECO:0008006" key="3">
    <source>
        <dbReference type="Google" id="ProtNLM"/>
    </source>
</evidence>
<gene>
    <name evidence="1" type="ORF">F888_03636</name>
</gene>
<protein>
    <recommendedName>
        <fullName evidence="3">Replication protein</fullName>
    </recommendedName>
</protein>
<dbReference type="HOGENOM" id="CLU_1118286_0_0_6"/>
<name>N9PQR0_9GAMM</name>
<organism evidence="1 2">
    <name type="scientific">Acinetobacter courvalinii</name>
    <dbReference type="NCBI Taxonomy" id="280147"/>
    <lineage>
        <taxon>Bacteria</taxon>
        <taxon>Pseudomonadati</taxon>
        <taxon>Pseudomonadota</taxon>
        <taxon>Gammaproteobacteria</taxon>
        <taxon>Moraxellales</taxon>
        <taxon>Moraxellaceae</taxon>
        <taxon>Acinetobacter</taxon>
    </lineage>
</organism>
<dbReference type="AlphaFoldDB" id="N9PQR0"/>
<proteinExistence type="predicted"/>
<keyword evidence="2" id="KW-1185">Reference proteome</keyword>
<dbReference type="EMBL" id="APSA01000018">
    <property type="protein sequence ID" value="ENX35803.1"/>
    <property type="molecule type" value="Genomic_DNA"/>
</dbReference>
<dbReference type="PATRIC" id="fig|1217698.3.peg.3541"/>
<evidence type="ECO:0000313" key="2">
    <source>
        <dbReference type="Proteomes" id="UP000013200"/>
    </source>
</evidence>
<dbReference type="STRING" id="1217698.F888_03636"/>
<accession>N9PQR0</accession>
<reference evidence="1 2" key="1">
    <citation type="submission" date="2013-02" db="EMBL/GenBank/DDBJ databases">
        <title>The Genome Sequence of Acinetobacter sp. NIPH 3623.</title>
        <authorList>
            <consortium name="The Broad Institute Genome Sequencing Platform"/>
            <consortium name="The Broad Institute Genome Sequencing Center for Infectious Disease"/>
            <person name="Cerqueira G."/>
            <person name="Feldgarden M."/>
            <person name="Courvalin P."/>
            <person name="Perichon B."/>
            <person name="Grillot-Courvalin C."/>
            <person name="Clermont D."/>
            <person name="Rocha E."/>
            <person name="Yoon E.-J."/>
            <person name="Nemec A."/>
            <person name="Walker B."/>
            <person name="Young S.K."/>
            <person name="Zeng Q."/>
            <person name="Gargeya S."/>
            <person name="Fitzgerald M."/>
            <person name="Haas B."/>
            <person name="Abouelleil A."/>
            <person name="Alvarado L."/>
            <person name="Arachchi H.M."/>
            <person name="Berlin A.M."/>
            <person name="Chapman S.B."/>
            <person name="Dewar J."/>
            <person name="Goldberg J."/>
            <person name="Griggs A."/>
            <person name="Gujja S."/>
            <person name="Hansen M."/>
            <person name="Howarth C."/>
            <person name="Imamovic A."/>
            <person name="Larimer J."/>
            <person name="McCowan C."/>
            <person name="Murphy C."/>
            <person name="Neiman D."/>
            <person name="Pearson M."/>
            <person name="Priest M."/>
            <person name="Roberts A."/>
            <person name="Saif S."/>
            <person name="Shea T."/>
            <person name="Sisk P."/>
            <person name="Sykes S."/>
            <person name="Wortman J."/>
            <person name="Nusbaum C."/>
            <person name="Birren B."/>
        </authorList>
    </citation>
    <scope>NUCLEOTIDE SEQUENCE [LARGE SCALE GENOMIC DNA]</scope>
    <source>
        <strain evidence="1 2">NIPH 3623</strain>
    </source>
</reference>
<dbReference type="Proteomes" id="UP000013200">
    <property type="component" value="Unassembled WGS sequence"/>
</dbReference>
<sequence>MQSLLCRTISGGCRMKLLLQHNEYPLIASPEMAKVLGITAATFLQKLYFLINETRKRKTKKNLTTYKGRKWWFHTYEEWKETLGMFSVSTIKRAVAKLRALGLIQVAKLSDVKSDRVNYYTIDYKKLKSLFCIDIPVNDTPAPKPAAAPHQDKIVGTQEPQNPPATVEQLKAMPDKQRRLYNQLRTLKLDISPTEPLLEIWVHHASMITAYVASASSRLDIIKWHWHTPAQILPHHLID</sequence>
<comment type="caution">
    <text evidence="1">The sequence shown here is derived from an EMBL/GenBank/DDBJ whole genome shotgun (WGS) entry which is preliminary data.</text>
</comment>